<feature type="compositionally biased region" description="Low complexity" evidence="6">
    <location>
        <begin position="450"/>
        <end position="461"/>
    </location>
</feature>
<dbReference type="STRING" id="48699.ENSPLAP00000031564"/>
<feature type="binding site" evidence="5">
    <location>
        <begin position="95"/>
        <end position="102"/>
    </location>
    <ligand>
        <name>ATP</name>
        <dbReference type="ChEBI" id="CHEBI:30616"/>
    </ligand>
</feature>
<dbReference type="GO" id="GO:0005856">
    <property type="term" value="C:cytoskeleton"/>
    <property type="evidence" value="ECO:0007669"/>
    <property type="project" value="UniProtKB-SubCell"/>
</dbReference>
<dbReference type="Gene3D" id="3.40.850.10">
    <property type="entry name" value="Kinesin motor domain"/>
    <property type="match status" value="1"/>
</dbReference>
<feature type="region of interest" description="Disordered" evidence="6">
    <location>
        <begin position="436"/>
        <end position="462"/>
    </location>
</feature>
<evidence type="ECO:0000256" key="3">
    <source>
        <dbReference type="ARBA" id="ARBA00022840"/>
    </source>
</evidence>
<dbReference type="KEGG" id="plai:106953960"/>
<comment type="subcellular location">
    <subcellularLocation>
        <location evidence="1">Cytoplasm</location>
        <location evidence="1">Cytoskeleton</location>
    </subcellularLocation>
</comment>
<feature type="region of interest" description="Disordered" evidence="6">
    <location>
        <begin position="678"/>
        <end position="699"/>
    </location>
</feature>
<sequence>MVKQTIQIFGRIKPTNKTAAVYSVNHEEETGGSLEFLVPRDLADGIVNHKRENYKFRFRKVFEQHIKQDVIFEDIAKPVAESVLAGYNGTIFAYGQTGSGKTFTITGGAERYVDRGIIPRTLSYLYERFNQEGSMMYTMHISYLEIYNEVGYDLLDSRYEASRLEDLPKVMILEDTEQNIHLKNLSVRQSGNEEEALNLLFLGDTNRMIAETPMNQASTRSHCVFTIHLCRREPGSATLRRSKLHLVDLAGSDRVSKTGLDGQLLTEAKYINLSLHYLEQVIIALSEKNRSHIPYRNSMLTSVLRDSLGGNCMTTMIATMAVDKRNLDESISTCRFAQRVALIKNEAILNEELDPALLIARLRREIQFLNEELAIVTGEQRQEQLTAEEIQKLGELVKAFLNDPDPDVTLSLGPDMRKIQHCFFLMKSVILDKKGAKTGRSDQQPLPTGSRENSQISNSSSTAELTKLNEMLKQRDNEISILVRILKKEKERADDAIARLAYITDAKVLSSLKSSSTQPVSQPKETNMETFFKNYGGKGFTRLHLRKGNKTSSADYSERMFRMPQFSIRKADISATGHAPQPYPVLQNNEGDNKTFTEDHGGKVSTVPQLEEQHVDTLPMDQREEVCTGSWFSEGNLNSFGGDQEGQASTAVQLKVENMVTLLSEDHKVSTMPQFRGENTETVPAGRGRAGQYMKRGSKLSMGKQEAFEIFIRDHEEHQTIEENSNILKERSDEARRLGEQLKGARNRITELKKQLETRRRQRAAQAVTGNDTQDGEENDPLEESLCKQIKQEKVTYNSNLGRLKALRTEIEHLQLLMDRVKVKIQKDFLKWWSQEALNLQESESETEAKYGSTSQNETLQPSSPGTPGFCSPELSSTMKESPSKQDTNPDHSVSSAPELSCLEPIDKLPAPVWSAWNKSQEESKNSYWRDLSTTTLTSSSIPLTGDQEVDSDILAFVMARKNLLSRIGPGKDVK</sequence>
<keyword evidence="9" id="KW-1185">Reference proteome</keyword>
<reference evidence="8" key="2">
    <citation type="submission" date="2025-09" db="UniProtKB">
        <authorList>
            <consortium name="Ensembl"/>
        </authorList>
    </citation>
    <scope>IDENTIFICATION</scope>
</reference>
<evidence type="ECO:0000313" key="8">
    <source>
        <dbReference type="Ensembl" id="ENSPLAP00000031564.1"/>
    </source>
</evidence>
<feature type="region of interest" description="Disordered" evidence="6">
    <location>
        <begin position="577"/>
        <end position="596"/>
    </location>
</feature>
<dbReference type="InterPro" id="IPR001752">
    <property type="entry name" value="Kinesin_motor_dom"/>
</dbReference>
<feature type="compositionally biased region" description="Polar residues" evidence="6">
    <location>
        <begin position="852"/>
        <end position="866"/>
    </location>
</feature>
<dbReference type="Proteomes" id="UP000261500">
    <property type="component" value="Unplaced"/>
</dbReference>
<keyword evidence="4" id="KW-0206">Cytoskeleton</keyword>
<feature type="domain" description="Kinesin motor" evidence="7">
    <location>
        <begin position="5"/>
        <end position="343"/>
    </location>
</feature>
<dbReference type="RefSeq" id="XP_014898601.1">
    <property type="nucleotide sequence ID" value="XM_015043115.1"/>
</dbReference>
<comment type="similarity">
    <text evidence="5">Belongs to the TRAFAC class myosin-kinesin ATPase superfamily. Kinesin family.</text>
</comment>
<dbReference type="GO" id="GO:0003777">
    <property type="term" value="F:microtubule motor activity"/>
    <property type="evidence" value="ECO:0007669"/>
    <property type="project" value="InterPro"/>
</dbReference>
<evidence type="ECO:0000313" key="9">
    <source>
        <dbReference type="Proteomes" id="UP000261500"/>
    </source>
</evidence>
<dbReference type="PANTHER" id="PTHR47968">
    <property type="entry name" value="CENTROMERE PROTEIN E"/>
    <property type="match status" value="1"/>
</dbReference>
<accession>A0A3B3W387</accession>
<dbReference type="Pfam" id="PF23735">
    <property type="entry name" value="KIF9"/>
    <property type="match status" value="1"/>
</dbReference>
<keyword evidence="5" id="KW-0505">Motor protein</keyword>
<dbReference type="SMART" id="SM00129">
    <property type="entry name" value="KISc"/>
    <property type="match status" value="1"/>
</dbReference>
<dbReference type="GO" id="GO:0005524">
    <property type="term" value="F:ATP binding"/>
    <property type="evidence" value="ECO:0007669"/>
    <property type="project" value="UniProtKB-UniRule"/>
</dbReference>
<evidence type="ECO:0000256" key="1">
    <source>
        <dbReference type="ARBA" id="ARBA00004245"/>
    </source>
</evidence>
<dbReference type="InterPro" id="IPR036961">
    <property type="entry name" value="Kinesin_motor_dom_sf"/>
</dbReference>
<dbReference type="GO" id="GO:0008017">
    <property type="term" value="F:microtubule binding"/>
    <property type="evidence" value="ECO:0007669"/>
    <property type="project" value="InterPro"/>
</dbReference>
<dbReference type="SUPFAM" id="SSF52540">
    <property type="entry name" value="P-loop containing nucleoside triphosphate hydrolases"/>
    <property type="match status" value="1"/>
</dbReference>
<dbReference type="Ensembl" id="ENSPLAT00000032069.1">
    <property type="protein sequence ID" value="ENSPLAP00000031564.1"/>
    <property type="gene ID" value="ENSPLAG00000023638.1"/>
</dbReference>
<organism evidence="8 9">
    <name type="scientific">Poecilia latipinna</name>
    <name type="common">sailfin molly</name>
    <dbReference type="NCBI Taxonomy" id="48699"/>
    <lineage>
        <taxon>Eukaryota</taxon>
        <taxon>Metazoa</taxon>
        <taxon>Chordata</taxon>
        <taxon>Craniata</taxon>
        <taxon>Vertebrata</taxon>
        <taxon>Euteleostomi</taxon>
        <taxon>Actinopterygii</taxon>
        <taxon>Neopterygii</taxon>
        <taxon>Teleostei</taxon>
        <taxon>Neoteleostei</taxon>
        <taxon>Acanthomorphata</taxon>
        <taxon>Ovalentaria</taxon>
        <taxon>Atherinomorphae</taxon>
        <taxon>Cyprinodontiformes</taxon>
        <taxon>Poeciliidae</taxon>
        <taxon>Poeciliinae</taxon>
        <taxon>Poecilia</taxon>
    </lineage>
</organism>
<dbReference type="Pfam" id="PF00225">
    <property type="entry name" value="Kinesin"/>
    <property type="match status" value="1"/>
</dbReference>
<evidence type="ECO:0000256" key="4">
    <source>
        <dbReference type="ARBA" id="ARBA00023212"/>
    </source>
</evidence>
<dbReference type="InterPro" id="IPR056524">
    <property type="entry name" value="KIF6/9_C"/>
</dbReference>
<evidence type="ECO:0000256" key="6">
    <source>
        <dbReference type="SAM" id="MobiDB-lite"/>
    </source>
</evidence>
<dbReference type="CTD" id="221458"/>
<evidence type="ECO:0000256" key="5">
    <source>
        <dbReference type="PROSITE-ProRule" id="PRU00283"/>
    </source>
</evidence>
<dbReference type="AlphaFoldDB" id="A0A3B3W387"/>
<feature type="region of interest" description="Disordered" evidence="6">
    <location>
        <begin position="756"/>
        <end position="782"/>
    </location>
</feature>
<protein>
    <submittedName>
        <fullName evidence="8">Kinesin family member 6</fullName>
    </submittedName>
</protein>
<feature type="region of interest" description="Disordered" evidence="6">
    <location>
        <begin position="843"/>
        <end position="901"/>
    </location>
</feature>
<dbReference type="OrthoDB" id="3176171at2759"/>
<keyword evidence="2 5" id="KW-0547">Nucleotide-binding</keyword>
<dbReference type="GeneID" id="106953960"/>
<evidence type="ECO:0000259" key="7">
    <source>
        <dbReference type="PROSITE" id="PS50067"/>
    </source>
</evidence>
<dbReference type="PANTHER" id="PTHR47968:SF67">
    <property type="entry name" value="KINESIN MOTOR DOMAIN-CONTAINING PROTEIN"/>
    <property type="match status" value="1"/>
</dbReference>
<dbReference type="InterPro" id="IPR027640">
    <property type="entry name" value="Kinesin-like_fam"/>
</dbReference>
<name>A0A3B3W387_9TELE</name>
<keyword evidence="3 5" id="KW-0067">ATP-binding</keyword>
<evidence type="ECO:0000256" key="2">
    <source>
        <dbReference type="ARBA" id="ARBA00022741"/>
    </source>
</evidence>
<reference evidence="8" key="1">
    <citation type="submission" date="2025-08" db="UniProtKB">
        <authorList>
            <consortium name="Ensembl"/>
        </authorList>
    </citation>
    <scope>IDENTIFICATION</scope>
</reference>
<dbReference type="PRINTS" id="PR00380">
    <property type="entry name" value="KINESINHEAVY"/>
</dbReference>
<proteinExistence type="inferred from homology"/>
<dbReference type="GeneTree" id="ENSGT00940000157697"/>
<dbReference type="GO" id="GO:0007018">
    <property type="term" value="P:microtubule-based movement"/>
    <property type="evidence" value="ECO:0007669"/>
    <property type="project" value="InterPro"/>
</dbReference>
<keyword evidence="4" id="KW-0963">Cytoplasm</keyword>
<dbReference type="PROSITE" id="PS50067">
    <property type="entry name" value="KINESIN_MOTOR_2"/>
    <property type="match status" value="1"/>
</dbReference>
<dbReference type="InterPro" id="IPR027417">
    <property type="entry name" value="P-loop_NTPase"/>
</dbReference>